<dbReference type="EMBL" id="CP002994">
    <property type="protein sequence ID" value="AEM84544.1"/>
    <property type="molecule type" value="Genomic_DNA"/>
</dbReference>
<name>G2PFI3_STRV4</name>
<gene>
    <name evidence="7" type="ORF">Strvi_4999</name>
</gene>
<dbReference type="PANTHER" id="PTHR30055">
    <property type="entry name" value="HTH-TYPE TRANSCRIPTIONAL REGULATOR RUTR"/>
    <property type="match status" value="1"/>
</dbReference>
<reference evidence="7" key="1">
    <citation type="submission" date="2011-08" db="EMBL/GenBank/DDBJ databases">
        <title>Complete sequence of chromosome of Streptomyces violaceusniger Tu 4113.</title>
        <authorList>
            <consortium name="US DOE Joint Genome Institute"/>
            <person name="Lucas S."/>
            <person name="Han J."/>
            <person name="Lapidus A."/>
            <person name="Cheng J.-F."/>
            <person name="Goodwin L."/>
            <person name="Pitluck S."/>
            <person name="Peters L."/>
            <person name="Ivanova N."/>
            <person name="Daligault H."/>
            <person name="Detter J.C."/>
            <person name="Han C."/>
            <person name="Tapia R."/>
            <person name="Land M."/>
            <person name="Hauser L."/>
            <person name="Kyrpides N."/>
            <person name="Ivanova N."/>
            <person name="Pagani I."/>
            <person name="Hagen A."/>
            <person name="Katz L."/>
            <person name="Fiedler H.-P."/>
            <person name="Keasling J."/>
            <person name="Fortman J."/>
            <person name="Woyke T."/>
        </authorList>
    </citation>
    <scope>NUCLEOTIDE SEQUENCE [LARGE SCALE GENOMIC DNA]</scope>
    <source>
        <strain evidence="7">Tu 4113</strain>
    </source>
</reference>
<dbReference type="SUPFAM" id="SSF46689">
    <property type="entry name" value="Homeodomain-like"/>
    <property type="match status" value="1"/>
</dbReference>
<evidence type="ECO:0000313" key="7">
    <source>
        <dbReference type="EMBL" id="AEM84544.1"/>
    </source>
</evidence>
<dbReference type="InterPro" id="IPR025996">
    <property type="entry name" value="MT1864/Rv1816-like_C"/>
</dbReference>
<evidence type="ECO:0000313" key="8">
    <source>
        <dbReference type="Proteomes" id="UP000008703"/>
    </source>
</evidence>
<evidence type="ECO:0000256" key="5">
    <source>
        <dbReference type="SAM" id="MobiDB-lite"/>
    </source>
</evidence>
<dbReference type="SUPFAM" id="SSF48498">
    <property type="entry name" value="Tetracyclin repressor-like, C-terminal domain"/>
    <property type="match status" value="1"/>
</dbReference>
<keyword evidence="3" id="KW-0804">Transcription</keyword>
<protein>
    <submittedName>
        <fullName evidence="7">Regulatory protein TetR</fullName>
    </submittedName>
</protein>
<sequence>MRCMNEDTATDTTRRRNPRGQGDRLRAEILAAVARLLDQKLTGNPLPVSLREVAREVGIAAQSVYLHFADKDQLARAVAEDGYQRVVAAMRDADAQAADHGADAGERLRAQANAFCTFARTERGVIRLMFGHNSSSFGEPGQTHPARLLWRQWVDAIEACEQEGLRWPDGAEQTAILLWSALFGRFALWTSTFGRHDAQELTTFVDRTVDTLLRDAQR</sequence>
<dbReference type="eggNOG" id="COG1309">
    <property type="taxonomic scope" value="Bacteria"/>
</dbReference>
<dbReference type="GO" id="GO:0000976">
    <property type="term" value="F:transcription cis-regulatory region binding"/>
    <property type="evidence" value="ECO:0007669"/>
    <property type="project" value="TreeGrafter"/>
</dbReference>
<dbReference type="InterPro" id="IPR050109">
    <property type="entry name" value="HTH-type_TetR-like_transc_reg"/>
</dbReference>
<feature type="region of interest" description="Disordered" evidence="5">
    <location>
        <begin position="1"/>
        <end position="22"/>
    </location>
</feature>
<keyword evidence="2 4" id="KW-0238">DNA-binding</keyword>
<feature type="DNA-binding region" description="H-T-H motif" evidence="4">
    <location>
        <begin position="49"/>
        <end position="68"/>
    </location>
</feature>
<dbReference type="AlphaFoldDB" id="G2PFI3"/>
<evidence type="ECO:0000259" key="6">
    <source>
        <dbReference type="PROSITE" id="PS50977"/>
    </source>
</evidence>
<dbReference type="GO" id="GO:0003700">
    <property type="term" value="F:DNA-binding transcription factor activity"/>
    <property type="evidence" value="ECO:0007669"/>
    <property type="project" value="TreeGrafter"/>
</dbReference>
<dbReference type="PANTHER" id="PTHR30055:SF234">
    <property type="entry name" value="HTH-TYPE TRANSCRIPTIONAL REGULATOR BETI"/>
    <property type="match status" value="1"/>
</dbReference>
<dbReference type="HOGENOM" id="CLU_069356_40_3_11"/>
<evidence type="ECO:0000256" key="2">
    <source>
        <dbReference type="ARBA" id="ARBA00023125"/>
    </source>
</evidence>
<dbReference type="Pfam" id="PF13305">
    <property type="entry name" value="TetR_C_33"/>
    <property type="match status" value="1"/>
</dbReference>
<dbReference type="Gene3D" id="1.10.357.10">
    <property type="entry name" value="Tetracycline Repressor, domain 2"/>
    <property type="match status" value="1"/>
</dbReference>
<dbReference type="InterPro" id="IPR036271">
    <property type="entry name" value="Tet_transcr_reg_TetR-rel_C_sf"/>
</dbReference>
<accession>G2PFI3</accession>
<evidence type="ECO:0000256" key="4">
    <source>
        <dbReference type="PROSITE-ProRule" id="PRU00335"/>
    </source>
</evidence>
<dbReference type="Pfam" id="PF00440">
    <property type="entry name" value="TetR_N"/>
    <property type="match status" value="1"/>
</dbReference>
<dbReference type="PROSITE" id="PS50977">
    <property type="entry name" value="HTH_TETR_2"/>
    <property type="match status" value="1"/>
</dbReference>
<evidence type="ECO:0000256" key="3">
    <source>
        <dbReference type="ARBA" id="ARBA00023163"/>
    </source>
</evidence>
<proteinExistence type="predicted"/>
<feature type="domain" description="HTH tetR-type" evidence="6">
    <location>
        <begin position="23"/>
        <end position="86"/>
    </location>
</feature>
<dbReference type="Proteomes" id="UP000008703">
    <property type="component" value="Chromosome"/>
</dbReference>
<dbReference type="InterPro" id="IPR009057">
    <property type="entry name" value="Homeodomain-like_sf"/>
</dbReference>
<dbReference type="KEGG" id="svl:Strvi_4999"/>
<keyword evidence="1" id="KW-0805">Transcription regulation</keyword>
<evidence type="ECO:0000256" key="1">
    <source>
        <dbReference type="ARBA" id="ARBA00023015"/>
    </source>
</evidence>
<keyword evidence="8" id="KW-1185">Reference proteome</keyword>
<dbReference type="InterPro" id="IPR001647">
    <property type="entry name" value="HTH_TetR"/>
</dbReference>
<organism evidence="7 8">
    <name type="scientific">Streptomyces violaceusniger (strain Tu 4113)</name>
    <dbReference type="NCBI Taxonomy" id="653045"/>
    <lineage>
        <taxon>Bacteria</taxon>
        <taxon>Bacillati</taxon>
        <taxon>Actinomycetota</taxon>
        <taxon>Actinomycetes</taxon>
        <taxon>Kitasatosporales</taxon>
        <taxon>Streptomycetaceae</taxon>
        <taxon>Streptomyces</taxon>
        <taxon>Streptomyces violaceusniger group</taxon>
    </lineage>
</organism>